<evidence type="ECO:0000313" key="3">
    <source>
        <dbReference type="Proteomes" id="UP000321085"/>
    </source>
</evidence>
<dbReference type="EMBL" id="BJYU01000055">
    <property type="protein sequence ID" value="GEO16136.1"/>
    <property type="molecule type" value="Genomic_DNA"/>
</dbReference>
<dbReference type="SUPFAM" id="SSF75304">
    <property type="entry name" value="Amidase signature (AS) enzymes"/>
    <property type="match status" value="1"/>
</dbReference>
<evidence type="ECO:0000313" key="2">
    <source>
        <dbReference type="EMBL" id="GEO16136.1"/>
    </source>
</evidence>
<dbReference type="AlphaFoldDB" id="A0A512BW05"/>
<name>A0A512BW05_9HYPH</name>
<proteinExistence type="predicted"/>
<organism evidence="2 3">
    <name type="scientific">Microvirga aerophila</name>
    <dbReference type="NCBI Taxonomy" id="670291"/>
    <lineage>
        <taxon>Bacteria</taxon>
        <taxon>Pseudomonadati</taxon>
        <taxon>Pseudomonadota</taxon>
        <taxon>Alphaproteobacteria</taxon>
        <taxon>Hyphomicrobiales</taxon>
        <taxon>Methylobacteriaceae</taxon>
        <taxon>Microvirga</taxon>
    </lineage>
</organism>
<dbReference type="InterPro" id="IPR000120">
    <property type="entry name" value="Amidase"/>
</dbReference>
<dbReference type="Proteomes" id="UP000321085">
    <property type="component" value="Unassembled WGS sequence"/>
</dbReference>
<dbReference type="Pfam" id="PF01425">
    <property type="entry name" value="Amidase"/>
    <property type="match status" value="1"/>
</dbReference>
<dbReference type="RefSeq" id="WP_114187251.1">
    <property type="nucleotide sequence ID" value="NZ_BJYU01000055.1"/>
</dbReference>
<dbReference type="OrthoDB" id="9811471at2"/>
<dbReference type="GO" id="GO:0003824">
    <property type="term" value="F:catalytic activity"/>
    <property type="evidence" value="ECO:0007669"/>
    <property type="project" value="InterPro"/>
</dbReference>
<keyword evidence="3" id="KW-1185">Reference proteome</keyword>
<protein>
    <recommendedName>
        <fullName evidence="1">Amidase domain-containing protein</fullName>
    </recommendedName>
</protein>
<dbReference type="InterPro" id="IPR036928">
    <property type="entry name" value="AS_sf"/>
</dbReference>
<accession>A0A512BW05</accession>
<gene>
    <name evidence="2" type="ORF">MAE02_38320</name>
</gene>
<feature type="domain" description="Amidase" evidence="1">
    <location>
        <begin position="4"/>
        <end position="101"/>
    </location>
</feature>
<dbReference type="PANTHER" id="PTHR11895">
    <property type="entry name" value="TRANSAMIDASE"/>
    <property type="match status" value="1"/>
</dbReference>
<comment type="caution">
    <text evidence="2">The sequence shown here is derived from an EMBL/GenBank/DDBJ whole genome shotgun (WGS) entry which is preliminary data.</text>
</comment>
<dbReference type="PANTHER" id="PTHR11895:SF172">
    <property type="entry name" value="GLUTAMYL-TRNA(GLN) AMIDOTRANSFERASE"/>
    <property type="match status" value="1"/>
</dbReference>
<dbReference type="InterPro" id="IPR023631">
    <property type="entry name" value="Amidase_dom"/>
</dbReference>
<evidence type="ECO:0000259" key="1">
    <source>
        <dbReference type="Pfam" id="PF01425"/>
    </source>
</evidence>
<sequence length="120" mass="13111">MIRAWVIQAQRVQRWFHDSMMGVFRKTDLIIAPATPCSAPRIGQAMMGVRGEQVPIRPNLGLFTQPISCVGVPVVSVPIFSNTLPIGVQLIGPPWREDLCLRAAYALEAAGIAVSRPPVH</sequence>
<dbReference type="Gene3D" id="3.90.1300.10">
    <property type="entry name" value="Amidase signature (AS) domain"/>
    <property type="match status" value="1"/>
</dbReference>
<reference evidence="2 3" key="1">
    <citation type="submission" date="2019-07" db="EMBL/GenBank/DDBJ databases">
        <title>Whole genome shotgun sequence of Microvirga aerophila NBRC 106136.</title>
        <authorList>
            <person name="Hosoyama A."/>
            <person name="Uohara A."/>
            <person name="Ohji S."/>
            <person name="Ichikawa N."/>
        </authorList>
    </citation>
    <scope>NUCLEOTIDE SEQUENCE [LARGE SCALE GENOMIC DNA]</scope>
    <source>
        <strain evidence="2 3">NBRC 106136</strain>
    </source>
</reference>